<dbReference type="Proteomes" id="UP000051008">
    <property type="component" value="Unassembled WGS sequence"/>
</dbReference>
<dbReference type="InterPro" id="IPR059218">
    <property type="entry name" value="LBP_cg2779-like"/>
</dbReference>
<accession>A0A0R2AB29</accession>
<dbReference type="RefSeq" id="WP_050610850.1">
    <property type="nucleotide sequence ID" value="NZ_AYYP01000044.1"/>
</dbReference>
<evidence type="ECO:0000313" key="1">
    <source>
        <dbReference type="EMBL" id="KRM64047.1"/>
    </source>
</evidence>
<keyword evidence="2" id="KW-1185">Reference proteome</keyword>
<dbReference type="GeneID" id="75137994"/>
<dbReference type="OrthoDB" id="2246554at2"/>
<organism evidence="1 2">
    <name type="scientific">Ligilactobacillus agilis DSM 20509</name>
    <dbReference type="NCBI Taxonomy" id="1423718"/>
    <lineage>
        <taxon>Bacteria</taxon>
        <taxon>Bacillati</taxon>
        <taxon>Bacillota</taxon>
        <taxon>Bacilli</taxon>
        <taxon>Lactobacillales</taxon>
        <taxon>Lactobacillaceae</taxon>
        <taxon>Ligilactobacillus</taxon>
    </lineage>
</organism>
<sequence>MEKTSQLSQLSKRIVEFEKKHHLNDTDFALLSRLSVEKVHALKAMYALPDEEEMQMLEEAFASKD</sequence>
<protein>
    <submittedName>
        <fullName evidence="1">Uncharacterized protein</fullName>
    </submittedName>
</protein>
<comment type="caution">
    <text evidence="1">The sequence shown here is derived from an EMBL/GenBank/DDBJ whole genome shotgun (WGS) entry which is preliminary data.</text>
</comment>
<name>A0A0R2AB29_9LACO</name>
<gene>
    <name evidence="1" type="ORF">FC14_GL000057</name>
</gene>
<dbReference type="AlphaFoldDB" id="A0A0R2AB29"/>
<dbReference type="NCBIfam" id="NF040507">
    <property type="entry name" value="LBP_cg2779_fam"/>
    <property type="match status" value="1"/>
</dbReference>
<dbReference type="PATRIC" id="fig|1423718.3.peg.59"/>
<dbReference type="EMBL" id="AYYP01000044">
    <property type="protein sequence ID" value="KRM64047.1"/>
    <property type="molecule type" value="Genomic_DNA"/>
</dbReference>
<reference evidence="1 2" key="1">
    <citation type="journal article" date="2015" name="Genome Announc.">
        <title>Expanding the biotechnology potential of lactobacilli through comparative genomics of 213 strains and associated genera.</title>
        <authorList>
            <person name="Sun Z."/>
            <person name="Harris H.M."/>
            <person name="McCann A."/>
            <person name="Guo C."/>
            <person name="Argimon S."/>
            <person name="Zhang W."/>
            <person name="Yang X."/>
            <person name="Jeffery I.B."/>
            <person name="Cooney J.C."/>
            <person name="Kagawa T.F."/>
            <person name="Liu W."/>
            <person name="Song Y."/>
            <person name="Salvetti E."/>
            <person name="Wrobel A."/>
            <person name="Rasinkangas P."/>
            <person name="Parkhill J."/>
            <person name="Rea M.C."/>
            <person name="O'Sullivan O."/>
            <person name="Ritari J."/>
            <person name="Douillard F.P."/>
            <person name="Paul Ross R."/>
            <person name="Yang R."/>
            <person name="Briner A.E."/>
            <person name="Felis G.E."/>
            <person name="de Vos W.M."/>
            <person name="Barrangou R."/>
            <person name="Klaenhammer T.R."/>
            <person name="Caufield P.W."/>
            <person name="Cui Y."/>
            <person name="Zhang H."/>
            <person name="O'Toole P.W."/>
        </authorList>
    </citation>
    <scope>NUCLEOTIDE SEQUENCE [LARGE SCALE GENOMIC DNA]</scope>
    <source>
        <strain evidence="1 2">DSM 20509</strain>
    </source>
</reference>
<evidence type="ECO:0000313" key="2">
    <source>
        <dbReference type="Proteomes" id="UP000051008"/>
    </source>
</evidence>
<proteinExistence type="predicted"/>